<evidence type="ECO:0000256" key="1">
    <source>
        <dbReference type="SAM" id="MobiDB-lite"/>
    </source>
</evidence>
<proteinExistence type="predicted"/>
<evidence type="ECO:0000313" key="3">
    <source>
        <dbReference type="Proteomes" id="UP000281094"/>
    </source>
</evidence>
<dbReference type="EMBL" id="RCWN01000001">
    <property type="protein sequence ID" value="RLQ86938.1"/>
    <property type="molecule type" value="Genomic_DNA"/>
</dbReference>
<keyword evidence="3" id="KW-1185">Reference proteome</keyword>
<name>A0A3L7J868_9HYPH</name>
<dbReference type="RefSeq" id="WP_121643907.1">
    <property type="nucleotide sequence ID" value="NZ_RCWN01000001.1"/>
</dbReference>
<dbReference type="Proteomes" id="UP000281094">
    <property type="component" value="Unassembled WGS sequence"/>
</dbReference>
<evidence type="ECO:0000313" key="2">
    <source>
        <dbReference type="EMBL" id="RLQ86938.1"/>
    </source>
</evidence>
<organism evidence="2 3">
    <name type="scientific">Notoacmeibacter ruber</name>
    <dbReference type="NCBI Taxonomy" id="2670375"/>
    <lineage>
        <taxon>Bacteria</taxon>
        <taxon>Pseudomonadati</taxon>
        <taxon>Pseudomonadota</taxon>
        <taxon>Alphaproteobacteria</taxon>
        <taxon>Hyphomicrobiales</taxon>
        <taxon>Notoacmeibacteraceae</taxon>
        <taxon>Notoacmeibacter</taxon>
    </lineage>
</organism>
<dbReference type="AlphaFoldDB" id="A0A3L7J868"/>
<feature type="region of interest" description="Disordered" evidence="1">
    <location>
        <begin position="92"/>
        <end position="119"/>
    </location>
</feature>
<accession>A0A3L7J868</accession>
<protein>
    <submittedName>
        <fullName evidence="2">Uncharacterized protein</fullName>
    </submittedName>
</protein>
<sequence>MPEFQYEVGIVPDDRSVGDDGDSPGISQEITVDDLEGIAFSSQPRDERLRRLREIRNEIYARQSADRGHDFDGLLTEVERLIAEIDGDEDGGASLFAAMDDQNLSTMSPDERDEELDED</sequence>
<reference evidence="2 3" key="1">
    <citation type="submission" date="2018-10" db="EMBL/GenBank/DDBJ databases">
        <title>Notoacmeibacter sp. M2BS9Y-3-1, whole genome shotgun sequence.</title>
        <authorList>
            <person name="Tuo L."/>
        </authorList>
    </citation>
    <scope>NUCLEOTIDE SEQUENCE [LARGE SCALE GENOMIC DNA]</scope>
    <source>
        <strain evidence="2 3">M2BS9Y-3-1</strain>
    </source>
</reference>
<gene>
    <name evidence="2" type="ORF">D8780_00670</name>
</gene>
<comment type="caution">
    <text evidence="2">The sequence shown here is derived from an EMBL/GenBank/DDBJ whole genome shotgun (WGS) entry which is preliminary data.</text>
</comment>